<proteinExistence type="predicted"/>
<gene>
    <name evidence="1" type="primary">clpP_1</name>
    <name evidence="1" type="ORF">Pla8534_02490</name>
</gene>
<reference evidence="1 2" key="1">
    <citation type="submission" date="2019-02" db="EMBL/GenBank/DDBJ databases">
        <title>Deep-cultivation of Planctomycetes and their phenomic and genomic characterization uncovers novel biology.</title>
        <authorList>
            <person name="Wiegand S."/>
            <person name="Jogler M."/>
            <person name="Boedeker C."/>
            <person name="Pinto D."/>
            <person name="Vollmers J."/>
            <person name="Rivas-Marin E."/>
            <person name="Kohn T."/>
            <person name="Peeters S.H."/>
            <person name="Heuer A."/>
            <person name="Rast P."/>
            <person name="Oberbeckmann S."/>
            <person name="Bunk B."/>
            <person name="Jeske O."/>
            <person name="Meyerdierks A."/>
            <person name="Storesund J.E."/>
            <person name="Kallscheuer N."/>
            <person name="Luecker S."/>
            <person name="Lage O.M."/>
            <person name="Pohl T."/>
            <person name="Merkel B.J."/>
            <person name="Hornburger P."/>
            <person name="Mueller R.-W."/>
            <person name="Bruemmer F."/>
            <person name="Labrenz M."/>
            <person name="Spormann A.M."/>
            <person name="Op den Camp H."/>
            <person name="Overmann J."/>
            <person name="Amann R."/>
            <person name="Jetten M.S.M."/>
            <person name="Mascher T."/>
            <person name="Medema M.H."/>
            <person name="Devos D.P."/>
            <person name="Kaster A.-K."/>
            <person name="Ovreas L."/>
            <person name="Rohde M."/>
            <person name="Galperin M.Y."/>
            <person name="Jogler C."/>
        </authorList>
    </citation>
    <scope>NUCLEOTIDE SEQUENCE [LARGE SCALE GENOMIC DNA]</scope>
    <source>
        <strain evidence="1 2">Pla85_3_4</strain>
    </source>
</reference>
<keyword evidence="1" id="KW-0378">Hydrolase</keyword>
<keyword evidence="1" id="KW-0645">Protease</keyword>
<dbReference type="InterPro" id="IPR023562">
    <property type="entry name" value="ClpP/TepA"/>
</dbReference>
<dbReference type="GO" id="GO:0006515">
    <property type="term" value="P:protein quality control for misfolded or incompletely synthesized proteins"/>
    <property type="evidence" value="ECO:0007669"/>
    <property type="project" value="TreeGrafter"/>
</dbReference>
<dbReference type="Gene3D" id="3.90.226.10">
    <property type="entry name" value="2-enoyl-CoA Hydratase, Chain A, domain 1"/>
    <property type="match status" value="1"/>
</dbReference>
<dbReference type="AlphaFoldDB" id="A0A518DKZ0"/>
<dbReference type="GO" id="GO:0009368">
    <property type="term" value="C:endopeptidase Clp complex"/>
    <property type="evidence" value="ECO:0007669"/>
    <property type="project" value="TreeGrafter"/>
</dbReference>
<dbReference type="GO" id="GO:0051117">
    <property type="term" value="F:ATPase binding"/>
    <property type="evidence" value="ECO:0007669"/>
    <property type="project" value="TreeGrafter"/>
</dbReference>
<evidence type="ECO:0000313" key="2">
    <source>
        <dbReference type="Proteomes" id="UP000317648"/>
    </source>
</evidence>
<protein>
    <submittedName>
        <fullName evidence="1">ATP-dependent Clp protease proteolytic subunit</fullName>
        <ecNumber evidence="1">3.4.21.92</ecNumber>
    </submittedName>
</protein>
<dbReference type="Proteomes" id="UP000317648">
    <property type="component" value="Chromosome"/>
</dbReference>
<accession>A0A518DKZ0</accession>
<dbReference type="EMBL" id="CP036433">
    <property type="protein sequence ID" value="QDU92501.1"/>
    <property type="molecule type" value="Genomic_DNA"/>
</dbReference>
<dbReference type="RefSeq" id="WP_145048508.1">
    <property type="nucleotide sequence ID" value="NZ_CP036433.1"/>
</dbReference>
<dbReference type="PANTHER" id="PTHR10381">
    <property type="entry name" value="ATP-DEPENDENT CLP PROTEASE PROTEOLYTIC SUBUNIT"/>
    <property type="match status" value="1"/>
</dbReference>
<dbReference type="EC" id="3.4.21.92" evidence="1"/>
<evidence type="ECO:0000313" key="1">
    <source>
        <dbReference type="EMBL" id="QDU92501.1"/>
    </source>
</evidence>
<dbReference type="GO" id="GO:0004176">
    <property type="term" value="F:ATP-dependent peptidase activity"/>
    <property type="evidence" value="ECO:0007669"/>
    <property type="project" value="TreeGrafter"/>
</dbReference>
<name>A0A518DKZ0_9BACT</name>
<dbReference type="KEGG" id="lcre:Pla8534_02490"/>
<dbReference type="SUPFAM" id="SSF52096">
    <property type="entry name" value="ClpP/crotonase"/>
    <property type="match status" value="1"/>
</dbReference>
<dbReference type="InterPro" id="IPR029045">
    <property type="entry name" value="ClpP/crotonase-like_dom_sf"/>
</dbReference>
<dbReference type="PANTHER" id="PTHR10381:SF11">
    <property type="entry name" value="ATP-DEPENDENT CLP PROTEASE PROTEOLYTIC SUBUNIT, MITOCHONDRIAL"/>
    <property type="match status" value="1"/>
</dbReference>
<sequence>MLSVRDPAARDELLEQRVVVLEGAITEAVCHEVLAKMLFLQHESRNQPIHLFIDSPGGFVSFAAHAHFDAAAAQANGLVDRVIKEYPACPVRF</sequence>
<dbReference type="Pfam" id="PF00574">
    <property type="entry name" value="CLP_protease"/>
    <property type="match status" value="1"/>
</dbReference>
<dbReference type="GO" id="GO:0004252">
    <property type="term" value="F:serine-type endopeptidase activity"/>
    <property type="evidence" value="ECO:0007669"/>
    <property type="project" value="UniProtKB-EC"/>
</dbReference>
<organism evidence="1 2">
    <name type="scientific">Lignipirellula cremea</name>
    <dbReference type="NCBI Taxonomy" id="2528010"/>
    <lineage>
        <taxon>Bacteria</taxon>
        <taxon>Pseudomonadati</taxon>
        <taxon>Planctomycetota</taxon>
        <taxon>Planctomycetia</taxon>
        <taxon>Pirellulales</taxon>
        <taxon>Pirellulaceae</taxon>
        <taxon>Lignipirellula</taxon>
    </lineage>
</organism>
<keyword evidence="2" id="KW-1185">Reference proteome</keyword>